<evidence type="ECO:0000256" key="4">
    <source>
        <dbReference type="ARBA" id="ARBA00022729"/>
    </source>
</evidence>
<dbReference type="Pfam" id="PF07686">
    <property type="entry name" value="V-set"/>
    <property type="match status" value="1"/>
</dbReference>
<keyword evidence="2" id="KW-1003">Cell membrane</keyword>
<keyword evidence="6" id="KW-0472">Membrane</keyword>
<dbReference type="SMART" id="SM00409">
    <property type="entry name" value="IG"/>
    <property type="match status" value="3"/>
</dbReference>
<dbReference type="Gene3D" id="2.60.40.10">
    <property type="entry name" value="Immunoglobulins"/>
    <property type="match status" value="3"/>
</dbReference>
<evidence type="ECO:0000313" key="12">
    <source>
        <dbReference type="EMBL" id="KAI2650234.1"/>
    </source>
</evidence>
<feature type="domain" description="Ig-like" evidence="11">
    <location>
        <begin position="338"/>
        <end position="450"/>
    </location>
</feature>
<dbReference type="InterPro" id="IPR036179">
    <property type="entry name" value="Ig-like_dom_sf"/>
</dbReference>
<sequence>MDSVFLVLKSRFLSLCESVNERKNTHKETQKKHAECDNEDVQQSLLQHVMKIAVCKKDDQEDFSIVLEGVQVMTGLGNLTRACTVLFGFTYALNLTYPKQLRNTFEAFQSLLELDVCRYLQMLPVFLLINGVSLQDTVVGSIGGSAVLLCSSKEPQLTIQDVEVQWRHNNWNVYAIIKDKVAMEEQDAECRNRTESFPVEYVRGNFSLKLNNLQYSEGEYKCYISEDSIIQNIITVELLIKVSLQDTVVGFIGGSAVLLCSSKEPLLTIQDVEVQWRHNNWNVYAIIKDKVAMEEQDAEYRNRTESFPAEYVRGNFSLKLNNLQYSDEGEYKYLQMLPVFLLINGVSLQDTVVGFIGGSAVLLCSSKEPQLTIQDVEVQWRHNNWNVYAIIKDKVAMEEQDAEYRNRTESFPAEYVRGNFSLKLNNLQYSDEGEYKCYISEDSIIQNIITVELLIKELCHRSFYVIHYTRKKEEGLEKQSSFISLR</sequence>
<evidence type="ECO:0000313" key="13">
    <source>
        <dbReference type="Proteomes" id="UP000830375"/>
    </source>
</evidence>
<comment type="subcellular location">
    <subcellularLocation>
        <location evidence="1">Cell membrane</location>
        <topology evidence="1">Single-pass type I membrane protein</topology>
    </subcellularLocation>
</comment>
<organism evidence="12 13">
    <name type="scientific">Labeo rohita</name>
    <name type="common">Indian major carp</name>
    <name type="synonym">Cyprinus rohita</name>
    <dbReference type="NCBI Taxonomy" id="84645"/>
    <lineage>
        <taxon>Eukaryota</taxon>
        <taxon>Metazoa</taxon>
        <taxon>Chordata</taxon>
        <taxon>Craniata</taxon>
        <taxon>Vertebrata</taxon>
        <taxon>Euteleostomi</taxon>
        <taxon>Actinopterygii</taxon>
        <taxon>Neopterygii</taxon>
        <taxon>Teleostei</taxon>
        <taxon>Ostariophysi</taxon>
        <taxon>Cypriniformes</taxon>
        <taxon>Cyprinidae</taxon>
        <taxon>Labeoninae</taxon>
        <taxon>Labeonini</taxon>
        <taxon>Labeo</taxon>
    </lineage>
</organism>
<dbReference type="PROSITE" id="PS50835">
    <property type="entry name" value="IG_LIKE"/>
    <property type="match status" value="3"/>
</dbReference>
<keyword evidence="4" id="KW-0732">Signal</keyword>
<dbReference type="InterPro" id="IPR013783">
    <property type="entry name" value="Ig-like_fold"/>
</dbReference>
<keyword evidence="3" id="KW-0812">Transmembrane</keyword>
<keyword evidence="9" id="KW-0325">Glycoprotein</keyword>
<evidence type="ECO:0000256" key="9">
    <source>
        <dbReference type="ARBA" id="ARBA00023180"/>
    </source>
</evidence>
<evidence type="ECO:0000256" key="6">
    <source>
        <dbReference type="ARBA" id="ARBA00023136"/>
    </source>
</evidence>
<comment type="caution">
    <text evidence="12">The sequence shown here is derived from an EMBL/GenBank/DDBJ whole genome shotgun (WGS) entry which is preliminary data.</text>
</comment>
<name>A0ABQ8LIP0_LABRO</name>
<proteinExistence type="predicted"/>
<keyword evidence="5" id="KW-1133">Transmembrane helix</keyword>
<feature type="domain" description="Ig-like" evidence="11">
    <location>
        <begin position="253"/>
        <end position="331"/>
    </location>
</feature>
<evidence type="ECO:0000259" key="11">
    <source>
        <dbReference type="PROSITE" id="PS50835"/>
    </source>
</evidence>
<dbReference type="SUPFAM" id="SSF48726">
    <property type="entry name" value="Immunoglobulin"/>
    <property type="match status" value="3"/>
</dbReference>
<evidence type="ECO:0000256" key="1">
    <source>
        <dbReference type="ARBA" id="ARBA00004251"/>
    </source>
</evidence>
<dbReference type="InterPro" id="IPR051713">
    <property type="entry name" value="T-cell_Activation_Regulation"/>
</dbReference>
<keyword evidence="8" id="KW-0675">Receptor</keyword>
<keyword evidence="7" id="KW-1015">Disulfide bond</keyword>
<evidence type="ECO:0000256" key="5">
    <source>
        <dbReference type="ARBA" id="ARBA00022989"/>
    </source>
</evidence>
<dbReference type="Proteomes" id="UP000830375">
    <property type="component" value="Unassembled WGS sequence"/>
</dbReference>
<feature type="domain" description="Ig-like" evidence="11">
    <location>
        <begin position="124"/>
        <end position="235"/>
    </location>
</feature>
<gene>
    <name evidence="12" type="ORF">H4Q32_000176</name>
</gene>
<evidence type="ECO:0000256" key="3">
    <source>
        <dbReference type="ARBA" id="ARBA00022692"/>
    </source>
</evidence>
<evidence type="ECO:0000256" key="10">
    <source>
        <dbReference type="ARBA" id="ARBA00023319"/>
    </source>
</evidence>
<keyword evidence="10" id="KW-0393">Immunoglobulin domain</keyword>
<dbReference type="InterPro" id="IPR003599">
    <property type="entry name" value="Ig_sub"/>
</dbReference>
<dbReference type="PANTHER" id="PTHR25466:SF14">
    <property type="entry name" value="BUTYROPHILIN SUBFAMILY 2 MEMBER A2-LIKE-RELATED"/>
    <property type="match status" value="1"/>
</dbReference>
<keyword evidence="13" id="KW-1185">Reference proteome</keyword>
<evidence type="ECO:0000256" key="7">
    <source>
        <dbReference type="ARBA" id="ARBA00023157"/>
    </source>
</evidence>
<dbReference type="InterPro" id="IPR013106">
    <property type="entry name" value="Ig_V-set"/>
</dbReference>
<protein>
    <submittedName>
        <fullName evidence="12">CD276 antigen</fullName>
    </submittedName>
</protein>
<dbReference type="EMBL" id="JACTAM010000022">
    <property type="protein sequence ID" value="KAI2650234.1"/>
    <property type="molecule type" value="Genomic_DNA"/>
</dbReference>
<dbReference type="PANTHER" id="PTHR25466">
    <property type="entry name" value="T-LYMPHOCYTE ACTIVATION ANTIGEN"/>
    <property type="match status" value="1"/>
</dbReference>
<accession>A0ABQ8LIP0</accession>
<evidence type="ECO:0000256" key="2">
    <source>
        <dbReference type="ARBA" id="ARBA00022475"/>
    </source>
</evidence>
<evidence type="ECO:0000256" key="8">
    <source>
        <dbReference type="ARBA" id="ARBA00023170"/>
    </source>
</evidence>
<dbReference type="InterPro" id="IPR007110">
    <property type="entry name" value="Ig-like_dom"/>
</dbReference>
<reference evidence="12 13" key="1">
    <citation type="submission" date="2022-01" db="EMBL/GenBank/DDBJ databases">
        <title>A high-quality chromosome-level genome assembly of rohu carp, Labeo rohita.</title>
        <authorList>
            <person name="Arick M.A. II"/>
            <person name="Hsu C.-Y."/>
            <person name="Magbanua Z."/>
            <person name="Pechanova O."/>
            <person name="Grover C."/>
            <person name="Miller E."/>
            <person name="Thrash A."/>
            <person name="Ezzel L."/>
            <person name="Alam S."/>
            <person name="Benzie J."/>
            <person name="Hamilton M."/>
            <person name="Karsi A."/>
            <person name="Lawrence M.L."/>
            <person name="Peterson D.G."/>
        </authorList>
    </citation>
    <scope>NUCLEOTIDE SEQUENCE [LARGE SCALE GENOMIC DNA]</scope>
    <source>
        <strain evidence="13">BAU-BD-2019</strain>
        <tissue evidence="12">Blood</tissue>
    </source>
</reference>